<feature type="transmembrane region" description="Helical" evidence="2">
    <location>
        <begin position="242"/>
        <end position="259"/>
    </location>
</feature>
<gene>
    <name evidence="3" type="ORF">SAMN05421867_108133</name>
</gene>
<evidence type="ECO:0000256" key="1">
    <source>
        <dbReference type="SAM" id="MobiDB-lite"/>
    </source>
</evidence>
<feature type="compositionally biased region" description="Basic and acidic residues" evidence="1">
    <location>
        <begin position="1"/>
        <end position="18"/>
    </location>
</feature>
<evidence type="ECO:0000313" key="4">
    <source>
        <dbReference type="Proteomes" id="UP000199012"/>
    </source>
</evidence>
<organism evidence="3 4">
    <name type="scientific">Cellulomonas marina</name>
    <dbReference type="NCBI Taxonomy" id="988821"/>
    <lineage>
        <taxon>Bacteria</taxon>
        <taxon>Bacillati</taxon>
        <taxon>Actinomycetota</taxon>
        <taxon>Actinomycetes</taxon>
        <taxon>Micrococcales</taxon>
        <taxon>Cellulomonadaceae</taxon>
        <taxon>Cellulomonas</taxon>
    </lineage>
</organism>
<evidence type="ECO:0000256" key="2">
    <source>
        <dbReference type="SAM" id="Phobius"/>
    </source>
</evidence>
<protein>
    <submittedName>
        <fullName evidence="3">Uncharacterized membrane protein</fullName>
    </submittedName>
</protein>
<keyword evidence="2" id="KW-0472">Membrane</keyword>
<keyword evidence="2" id="KW-0812">Transmembrane</keyword>
<feature type="compositionally biased region" description="Pro residues" evidence="1">
    <location>
        <begin position="30"/>
        <end position="47"/>
    </location>
</feature>
<proteinExistence type="predicted"/>
<feature type="transmembrane region" description="Helical" evidence="2">
    <location>
        <begin position="306"/>
        <end position="335"/>
    </location>
</feature>
<dbReference type="Proteomes" id="UP000199012">
    <property type="component" value="Unassembled WGS sequence"/>
</dbReference>
<dbReference type="AlphaFoldDB" id="A0A1I0YVH6"/>
<dbReference type="STRING" id="988821.SAMN05421867_108133"/>
<keyword evidence="2" id="KW-1133">Transmembrane helix</keyword>
<sequence length="356" mass="35688">MSENPGHRPDPDGTRPSDDPSTPDPAAGGYPPPPPAGGSSAYPPPPSSGGSSAYPPPPGGGYGQGYGQGSGQGYDQGAQGYGQPGGQGYGQGYGQPGYGAGGYGQPGGFPGAMPPVGAGGYGQAPGTSIGDALSYGWRKFAQNAGVFIGALLVYFVILAVLGAILSAPLISVFAASSTTDASGTLAFDPAVGLGLGFGWTLLFALVFGIVGALFQAGLLRASLQATYGQPVSFGSFFSTDRFGPVVLTAILVGLVGGLANSIPYIGWVLYIGVTVFTQFALLFVLDKQLGTLDAIRASIDLARANVSTAVILALVVLVLLVIGTFACFVGLLVAVPVTSLATTVTYRRLLGEPVAA</sequence>
<feature type="transmembrane region" description="Helical" evidence="2">
    <location>
        <begin position="265"/>
        <end position="285"/>
    </location>
</feature>
<keyword evidence="4" id="KW-1185">Reference proteome</keyword>
<reference evidence="3 4" key="1">
    <citation type="submission" date="2016-10" db="EMBL/GenBank/DDBJ databases">
        <authorList>
            <person name="de Groot N.N."/>
        </authorList>
    </citation>
    <scope>NUCLEOTIDE SEQUENCE [LARGE SCALE GENOMIC DNA]</scope>
    <source>
        <strain evidence="3 4">CGMCC 4.6945</strain>
    </source>
</reference>
<accession>A0A1I0YVH6</accession>
<evidence type="ECO:0000313" key="3">
    <source>
        <dbReference type="EMBL" id="SFB16093.1"/>
    </source>
</evidence>
<dbReference type="OrthoDB" id="4829830at2"/>
<feature type="region of interest" description="Disordered" evidence="1">
    <location>
        <begin position="1"/>
        <end position="93"/>
    </location>
</feature>
<dbReference type="EMBL" id="FOKA01000008">
    <property type="protein sequence ID" value="SFB16093.1"/>
    <property type="molecule type" value="Genomic_DNA"/>
</dbReference>
<feature type="compositionally biased region" description="Gly residues" evidence="1">
    <location>
        <begin position="60"/>
        <end position="93"/>
    </location>
</feature>
<name>A0A1I0YVH6_9CELL</name>
<feature type="transmembrane region" description="Helical" evidence="2">
    <location>
        <begin position="190"/>
        <end position="214"/>
    </location>
</feature>
<dbReference type="RefSeq" id="WP_090032923.1">
    <property type="nucleotide sequence ID" value="NZ_BONM01000001.1"/>
</dbReference>
<feature type="transmembrane region" description="Helical" evidence="2">
    <location>
        <begin position="144"/>
        <end position="170"/>
    </location>
</feature>